<keyword evidence="9" id="KW-0378">Hydrolase</keyword>
<accession>A6NP97</accession>
<comment type="pathway">
    <text evidence="2">Cell wall biogenesis; lipoteichoic acid biosynthesis.</text>
</comment>
<evidence type="ECO:0000313" key="9">
    <source>
        <dbReference type="EMBL" id="EDN01990.1"/>
    </source>
</evidence>
<evidence type="ECO:0000256" key="2">
    <source>
        <dbReference type="ARBA" id="ARBA00004936"/>
    </source>
</evidence>
<dbReference type="GO" id="GO:0005886">
    <property type="term" value="C:plasma membrane"/>
    <property type="evidence" value="ECO:0007669"/>
    <property type="project" value="UniProtKB-SubCell"/>
</dbReference>
<feature type="transmembrane region" description="Helical" evidence="7">
    <location>
        <begin position="171"/>
        <end position="190"/>
    </location>
</feature>
<dbReference type="InterPro" id="IPR017850">
    <property type="entry name" value="Alkaline_phosphatase_core_sf"/>
</dbReference>
<evidence type="ECO:0000256" key="1">
    <source>
        <dbReference type="ARBA" id="ARBA00004651"/>
    </source>
</evidence>
<feature type="domain" description="Sulfatase N-terminal" evidence="8">
    <location>
        <begin position="259"/>
        <end position="550"/>
    </location>
</feature>
<feature type="transmembrane region" description="Helical" evidence="7">
    <location>
        <begin position="33"/>
        <end position="54"/>
    </location>
</feature>
<dbReference type="Proteomes" id="UP000003639">
    <property type="component" value="Unassembled WGS sequence"/>
</dbReference>
<dbReference type="SUPFAM" id="SSF53649">
    <property type="entry name" value="Alkaline phosphatase-like"/>
    <property type="match status" value="1"/>
</dbReference>
<gene>
    <name evidence="9" type="ORF">BACCAP_00023</name>
</gene>
<proteinExistence type="predicted"/>
<dbReference type="Gene3D" id="3.40.720.10">
    <property type="entry name" value="Alkaline Phosphatase, subunit A"/>
    <property type="match status" value="1"/>
</dbReference>
<organism evidence="9 10">
    <name type="scientific">Pseudoflavonifractor capillosus ATCC 29799</name>
    <dbReference type="NCBI Taxonomy" id="411467"/>
    <lineage>
        <taxon>Bacteria</taxon>
        <taxon>Bacillati</taxon>
        <taxon>Bacillota</taxon>
        <taxon>Clostridia</taxon>
        <taxon>Eubacteriales</taxon>
        <taxon>Oscillospiraceae</taxon>
        <taxon>Pseudoflavonifractor</taxon>
    </lineage>
</organism>
<keyword evidence="5 7" id="KW-1133">Transmembrane helix</keyword>
<dbReference type="AlphaFoldDB" id="A6NP97"/>
<dbReference type="CDD" id="cd16015">
    <property type="entry name" value="LTA_synthase"/>
    <property type="match status" value="1"/>
</dbReference>
<dbReference type="PANTHER" id="PTHR47371">
    <property type="entry name" value="LIPOTEICHOIC ACID SYNTHASE"/>
    <property type="match status" value="1"/>
</dbReference>
<evidence type="ECO:0000256" key="7">
    <source>
        <dbReference type="SAM" id="Phobius"/>
    </source>
</evidence>
<comment type="subcellular location">
    <subcellularLocation>
        <location evidence="1">Cell membrane</location>
        <topology evidence="1">Multi-pass membrane protein</topology>
    </subcellularLocation>
</comment>
<evidence type="ECO:0000256" key="6">
    <source>
        <dbReference type="ARBA" id="ARBA00023136"/>
    </source>
</evidence>
<evidence type="ECO:0000256" key="3">
    <source>
        <dbReference type="ARBA" id="ARBA00022475"/>
    </source>
</evidence>
<dbReference type="GO" id="GO:0016787">
    <property type="term" value="F:hydrolase activity"/>
    <property type="evidence" value="ECO:0007669"/>
    <property type="project" value="UniProtKB-KW"/>
</dbReference>
<dbReference type="Pfam" id="PF00884">
    <property type="entry name" value="Sulfatase"/>
    <property type="match status" value="1"/>
</dbReference>
<dbReference type="STRING" id="411467.BACCAP_00023"/>
<keyword evidence="4 7" id="KW-0812">Transmembrane</keyword>
<feature type="transmembrane region" description="Helical" evidence="7">
    <location>
        <begin position="88"/>
        <end position="109"/>
    </location>
</feature>
<keyword evidence="10" id="KW-1185">Reference proteome</keyword>
<keyword evidence="6 7" id="KW-0472">Membrane</keyword>
<feature type="transmembrane region" description="Helical" evidence="7">
    <location>
        <begin position="140"/>
        <end position="159"/>
    </location>
</feature>
<evidence type="ECO:0000259" key="8">
    <source>
        <dbReference type="Pfam" id="PF00884"/>
    </source>
</evidence>
<dbReference type="EC" id="3.1.6.-" evidence="9"/>
<evidence type="ECO:0000256" key="4">
    <source>
        <dbReference type="ARBA" id="ARBA00022692"/>
    </source>
</evidence>
<dbReference type="eggNOG" id="COG1368">
    <property type="taxonomic scope" value="Bacteria"/>
</dbReference>
<dbReference type="InterPro" id="IPR050448">
    <property type="entry name" value="OpgB/LTA_synthase_biosynth"/>
</dbReference>
<dbReference type="InterPro" id="IPR000917">
    <property type="entry name" value="Sulfatase_N"/>
</dbReference>
<dbReference type="PANTHER" id="PTHR47371:SF3">
    <property type="entry name" value="PHOSPHOGLYCEROL TRANSFERASE I"/>
    <property type="match status" value="1"/>
</dbReference>
<name>A6NP97_9FIRM</name>
<reference evidence="9 10" key="2">
    <citation type="submission" date="2007-06" db="EMBL/GenBank/DDBJ databases">
        <title>Draft genome sequence of Pseudoflavonifractor capillosus ATCC 29799.</title>
        <authorList>
            <person name="Sudarsanam P."/>
            <person name="Ley R."/>
            <person name="Guruge J."/>
            <person name="Turnbaugh P.J."/>
            <person name="Mahowald M."/>
            <person name="Liep D."/>
            <person name="Gordon J."/>
        </authorList>
    </citation>
    <scope>NUCLEOTIDE SEQUENCE [LARGE SCALE GENOMIC DNA]</scope>
    <source>
        <strain evidence="9 10">ATCC 29799</strain>
    </source>
</reference>
<evidence type="ECO:0000313" key="10">
    <source>
        <dbReference type="Proteomes" id="UP000003639"/>
    </source>
</evidence>
<evidence type="ECO:0000256" key="5">
    <source>
        <dbReference type="ARBA" id="ARBA00022989"/>
    </source>
</evidence>
<reference evidence="9 10" key="1">
    <citation type="submission" date="2007-04" db="EMBL/GenBank/DDBJ databases">
        <authorList>
            <person name="Fulton L."/>
            <person name="Clifton S."/>
            <person name="Fulton B."/>
            <person name="Xu J."/>
            <person name="Minx P."/>
            <person name="Pepin K.H."/>
            <person name="Johnson M."/>
            <person name="Thiruvilangam P."/>
            <person name="Bhonagiri V."/>
            <person name="Nash W.E."/>
            <person name="Mardis E.R."/>
            <person name="Wilson R.K."/>
        </authorList>
    </citation>
    <scope>NUCLEOTIDE SEQUENCE [LARGE SCALE GENOMIC DNA]</scope>
    <source>
        <strain evidence="9 10">ATCC 29799</strain>
    </source>
</reference>
<feature type="transmembrane region" description="Helical" evidence="7">
    <location>
        <begin position="60"/>
        <end position="81"/>
    </location>
</feature>
<comment type="caution">
    <text evidence="9">The sequence shown here is derived from an EMBL/GenBank/DDBJ whole genome shotgun (WGS) entry which is preliminary data.</text>
</comment>
<dbReference type="EMBL" id="AAXG02000001">
    <property type="protein sequence ID" value="EDN01990.1"/>
    <property type="molecule type" value="Genomic_DNA"/>
</dbReference>
<protein>
    <submittedName>
        <fullName evidence="9">Arylsulfatase</fullName>
        <ecNumber evidence="9">3.1.6.-</ecNumber>
    </submittedName>
</protein>
<keyword evidence="3" id="KW-1003">Cell membrane</keyword>
<sequence length="620" mass="69334">MIQMNQLLRQDKPETAALGEKEGRALLKDIRRWMPLLAALLLTPFTAVWLMQLAYGAAPWAMPLPVAAANALCIALLYWPLCGLTGRVWLSSWVFHLAAGLWGAANYFVNLFRGTPILPWDFSALGTAADVAGSYRFVPTWQMCLAGALVIALVCLLSLKRVRNRLRLTGWKGRLGWLCAGLACLCFLFPTSRLGELGVTTDVWDPAGSYRTGGCLATFLRNTEFLEVDKPADTSPEGVDQLMSQVSGPVGTADAPQRPNVIAIMNESWADFEFFGNLELSESVVDYVSSLDNAVFGHAYTSVFGAGTSASEFEFLTGNSMAFLPSGSIPYQQYVLEPTYSLASLLKEQGYSTLAFHPGTRTSWQRDRAYPLLGFDSFKCGDDMNVPQTMEHGYVSDQSDFEQVIWELEHKEEGKPLFLFNVTIQSHGSYTVEDYPAEVTVADEPGKYPMAEQYLTLANKSDQAFKTLIEYLSQLDEPTIVVMFGDHQPSVEQEFLDKAYGVTQAEMTMEQYMGKYQVPFVVWANYPLPEEVPQVTSLNFLALHVLRCAGLEGTAWNDFLWDVQEQLPAMTFVGYTDTSGHAYSHLENNEYTSLIEQYRQVQYNNLFGGKDRREQYFSLE</sequence>